<dbReference type="OrthoDB" id="206201at2759"/>
<comment type="caution">
    <text evidence="1">The sequence shown here is derived from an EMBL/GenBank/DDBJ whole genome shotgun (WGS) entry which is preliminary data.</text>
</comment>
<evidence type="ECO:0000313" key="2">
    <source>
        <dbReference type="Proteomes" id="UP000775547"/>
    </source>
</evidence>
<feature type="non-terminal residue" evidence="1">
    <location>
        <position position="87"/>
    </location>
</feature>
<evidence type="ECO:0000313" key="1">
    <source>
        <dbReference type="EMBL" id="KAG5634144.1"/>
    </source>
</evidence>
<reference evidence="1" key="2">
    <citation type="submission" date="2021-10" db="EMBL/GenBank/DDBJ databases">
        <title>Phylogenomics reveals ancestral predisposition of the termite-cultivated fungus Termitomyces towards a domesticated lifestyle.</title>
        <authorList>
            <person name="Auxier B."/>
            <person name="Grum-Grzhimaylo A."/>
            <person name="Cardenas M.E."/>
            <person name="Lodge J.D."/>
            <person name="Laessoe T."/>
            <person name="Pedersen O."/>
            <person name="Smith M.E."/>
            <person name="Kuyper T.W."/>
            <person name="Franco-Molano E.A."/>
            <person name="Baroni T.J."/>
            <person name="Aanen D.K."/>
        </authorList>
    </citation>
    <scope>NUCLEOTIDE SEQUENCE</scope>
    <source>
        <strain evidence="1">AP01</strain>
        <tissue evidence="1">Mycelium</tissue>
    </source>
</reference>
<organism evidence="1 2">
    <name type="scientific">Asterophora parasitica</name>
    <dbReference type="NCBI Taxonomy" id="117018"/>
    <lineage>
        <taxon>Eukaryota</taxon>
        <taxon>Fungi</taxon>
        <taxon>Dikarya</taxon>
        <taxon>Basidiomycota</taxon>
        <taxon>Agaricomycotina</taxon>
        <taxon>Agaricomycetes</taxon>
        <taxon>Agaricomycetidae</taxon>
        <taxon>Agaricales</taxon>
        <taxon>Tricholomatineae</taxon>
        <taxon>Lyophyllaceae</taxon>
        <taxon>Asterophora</taxon>
    </lineage>
</organism>
<gene>
    <name evidence="1" type="ORF">DXG03_006285</name>
</gene>
<protein>
    <submittedName>
        <fullName evidence="1">Uncharacterized protein</fullName>
    </submittedName>
</protein>
<sequence length="87" mass="9125">TQKLANIAAKGARVSLIYDNGGALGALQFANYTTALIQAADGEFLVSQFVAGAKVTITFPQKGASAEFPNPAGGLVSPFTRFLWTFE</sequence>
<accession>A0A9P7FNU6</accession>
<keyword evidence="2" id="KW-1185">Reference proteome</keyword>
<dbReference type="EMBL" id="JABCKV010004024">
    <property type="protein sequence ID" value="KAG5634144.1"/>
    <property type="molecule type" value="Genomic_DNA"/>
</dbReference>
<reference evidence="1" key="1">
    <citation type="submission" date="2020-07" db="EMBL/GenBank/DDBJ databases">
        <authorList>
            <person name="Nieuwenhuis M."/>
            <person name="Van De Peppel L.J.J."/>
        </authorList>
    </citation>
    <scope>NUCLEOTIDE SEQUENCE</scope>
    <source>
        <strain evidence="1">AP01</strain>
        <tissue evidence="1">Mycelium</tissue>
    </source>
</reference>
<dbReference type="Proteomes" id="UP000775547">
    <property type="component" value="Unassembled WGS sequence"/>
</dbReference>
<proteinExistence type="predicted"/>
<name>A0A9P7FNU6_9AGAR</name>
<dbReference type="AlphaFoldDB" id="A0A9P7FNU6"/>